<dbReference type="AlphaFoldDB" id="A0A7V8GPN0"/>
<protein>
    <recommendedName>
        <fullName evidence="3">NADH-quinone oxidoreductase subunit M</fullName>
    </recommendedName>
    <alternativeName>
        <fullName evidence="7">NADH dehydrogenase I subunit M</fullName>
    </alternativeName>
    <alternativeName>
        <fullName evidence="8">NDH-1 subunit M</fullName>
    </alternativeName>
</protein>
<comment type="similarity">
    <text evidence="2">Belongs to the complex I subunit 4 family.</text>
</comment>
<evidence type="ECO:0000259" key="11">
    <source>
        <dbReference type="Pfam" id="PF00361"/>
    </source>
</evidence>
<organism evidence="12 13">
    <name type="scientific">Pseudoxanthomonas broegbernensis</name>
    <dbReference type="NCBI Taxonomy" id="83619"/>
    <lineage>
        <taxon>Bacteria</taxon>
        <taxon>Pseudomonadati</taxon>
        <taxon>Pseudomonadota</taxon>
        <taxon>Gammaproteobacteria</taxon>
        <taxon>Lysobacterales</taxon>
        <taxon>Lysobacteraceae</taxon>
        <taxon>Pseudoxanthomonas</taxon>
    </lineage>
</organism>
<dbReference type="PANTHER" id="PTHR43507">
    <property type="entry name" value="NADH-UBIQUINONE OXIDOREDUCTASE CHAIN 4"/>
    <property type="match status" value="1"/>
</dbReference>
<feature type="transmembrane region" description="Helical" evidence="10">
    <location>
        <begin position="301"/>
        <end position="324"/>
    </location>
</feature>
<comment type="subcellular location">
    <subcellularLocation>
        <location evidence="1">Endomembrane system</location>
        <topology evidence="1">Multi-pass membrane protein</topology>
    </subcellularLocation>
    <subcellularLocation>
        <location evidence="9">Membrane</location>
        <topology evidence="9">Multi-pass membrane protein</topology>
    </subcellularLocation>
</comment>
<dbReference type="RefSeq" id="WP_162310087.1">
    <property type="nucleotide sequence ID" value="NZ_JACHGU010000002.1"/>
</dbReference>
<evidence type="ECO:0000256" key="7">
    <source>
        <dbReference type="ARBA" id="ARBA00031584"/>
    </source>
</evidence>
<feature type="transmembrane region" description="Helical" evidence="10">
    <location>
        <begin position="37"/>
        <end position="54"/>
    </location>
</feature>
<evidence type="ECO:0000313" key="12">
    <source>
        <dbReference type="EMBL" id="KAF1687759.1"/>
    </source>
</evidence>
<keyword evidence="6 10" id="KW-0472">Membrane</keyword>
<keyword evidence="5 10" id="KW-1133">Transmembrane helix</keyword>
<dbReference type="NCBIfam" id="TIGR01972">
    <property type="entry name" value="NDH_I_M"/>
    <property type="match status" value="1"/>
</dbReference>
<feature type="transmembrane region" description="Helical" evidence="10">
    <location>
        <begin position="207"/>
        <end position="231"/>
    </location>
</feature>
<evidence type="ECO:0000256" key="9">
    <source>
        <dbReference type="RuleBase" id="RU000320"/>
    </source>
</evidence>
<dbReference type="EMBL" id="MWIP01000002">
    <property type="protein sequence ID" value="KAF1687759.1"/>
    <property type="molecule type" value="Genomic_DNA"/>
</dbReference>
<dbReference type="PRINTS" id="PR01437">
    <property type="entry name" value="NUOXDRDTASE4"/>
</dbReference>
<feature type="domain" description="NADH:quinone oxidoreductase/Mrp antiporter transmembrane" evidence="11">
    <location>
        <begin position="131"/>
        <end position="429"/>
    </location>
</feature>
<evidence type="ECO:0000256" key="10">
    <source>
        <dbReference type="SAM" id="Phobius"/>
    </source>
</evidence>
<dbReference type="GO" id="GO:0048039">
    <property type="term" value="F:ubiquinone binding"/>
    <property type="evidence" value="ECO:0007669"/>
    <property type="project" value="TreeGrafter"/>
</dbReference>
<feature type="transmembrane region" description="Helical" evidence="10">
    <location>
        <begin position="243"/>
        <end position="261"/>
    </location>
</feature>
<dbReference type="GO" id="GO:0016020">
    <property type="term" value="C:membrane"/>
    <property type="evidence" value="ECO:0007669"/>
    <property type="project" value="UniProtKB-SubCell"/>
</dbReference>
<dbReference type="GO" id="GO:0042773">
    <property type="term" value="P:ATP synthesis coupled electron transport"/>
    <property type="evidence" value="ECO:0007669"/>
    <property type="project" value="InterPro"/>
</dbReference>
<feature type="transmembrane region" description="Helical" evidence="10">
    <location>
        <begin position="419"/>
        <end position="439"/>
    </location>
</feature>
<accession>A0A7V8GPN0</accession>
<evidence type="ECO:0000256" key="5">
    <source>
        <dbReference type="ARBA" id="ARBA00022989"/>
    </source>
</evidence>
<dbReference type="Pfam" id="PF00361">
    <property type="entry name" value="Proton_antipo_M"/>
    <property type="match status" value="1"/>
</dbReference>
<comment type="caution">
    <text evidence="12">The sequence shown here is derived from an EMBL/GenBank/DDBJ whole genome shotgun (WGS) entry which is preliminary data.</text>
</comment>
<evidence type="ECO:0000313" key="13">
    <source>
        <dbReference type="Proteomes" id="UP000462066"/>
    </source>
</evidence>
<dbReference type="InterPro" id="IPR003918">
    <property type="entry name" value="NADH_UbQ_OxRdtase"/>
</dbReference>
<evidence type="ECO:0000256" key="2">
    <source>
        <dbReference type="ARBA" id="ARBA00009025"/>
    </source>
</evidence>
<feature type="transmembrane region" description="Helical" evidence="10">
    <location>
        <begin position="114"/>
        <end position="131"/>
    </location>
</feature>
<keyword evidence="13" id="KW-1185">Reference proteome</keyword>
<dbReference type="Proteomes" id="UP000462066">
    <property type="component" value="Unassembled WGS sequence"/>
</dbReference>
<dbReference type="GO" id="GO:0008137">
    <property type="term" value="F:NADH dehydrogenase (ubiquinone) activity"/>
    <property type="evidence" value="ECO:0007669"/>
    <property type="project" value="InterPro"/>
</dbReference>
<reference evidence="12 13" key="1">
    <citation type="submission" date="2017-10" db="EMBL/GenBank/DDBJ databases">
        <title>Whole genome sequencing of Pseudoxanthomonas broegbernensis DSM 12573(T).</title>
        <authorList>
            <person name="Kumar S."/>
            <person name="Bansal K."/>
            <person name="Kaur A."/>
            <person name="Patil P."/>
            <person name="Sharma S."/>
            <person name="Patil P.B."/>
        </authorList>
    </citation>
    <scope>NUCLEOTIDE SEQUENCE [LARGE SCALE GENOMIC DNA]</scope>
    <source>
        <strain evidence="12 13">DSM 12573</strain>
    </source>
</reference>
<dbReference type="NCBIfam" id="NF004499">
    <property type="entry name" value="PRK05846.1-3"/>
    <property type="match status" value="1"/>
</dbReference>
<feature type="transmembrane region" description="Helical" evidence="10">
    <location>
        <begin position="460"/>
        <end position="479"/>
    </location>
</feature>
<feature type="transmembrane region" description="Helical" evidence="10">
    <location>
        <begin position="273"/>
        <end position="294"/>
    </location>
</feature>
<evidence type="ECO:0000256" key="4">
    <source>
        <dbReference type="ARBA" id="ARBA00022692"/>
    </source>
</evidence>
<dbReference type="GO" id="GO:0015990">
    <property type="term" value="P:electron transport coupled proton transport"/>
    <property type="evidence" value="ECO:0007669"/>
    <property type="project" value="TreeGrafter"/>
</dbReference>
<feature type="transmembrane region" description="Helical" evidence="10">
    <location>
        <begin position="167"/>
        <end position="187"/>
    </location>
</feature>
<evidence type="ECO:0000256" key="8">
    <source>
        <dbReference type="ARBA" id="ARBA00032798"/>
    </source>
</evidence>
<dbReference type="InterPro" id="IPR010227">
    <property type="entry name" value="NADH_Q_OxRdtase_chainM/4"/>
</dbReference>
<evidence type="ECO:0000256" key="6">
    <source>
        <dbReference type="ARBA" id="ARBA00023136"/>
    </source>
</evidence>
<feature type="transmembrane region" description="Helical" evidence="10">
    <location>
        <begin position="344"/>
        <end position="362"/>
    </location>
</feature>
<dbReference type="PANTHER" id="PTHR43507:SF1">
    <property type="entry name" value="NADH-UBIQUINONE OXIDOREDUCTASE CHAIN 4"/>
    <property type="match status" value="1"/>
</dbReference>
<feature type="transmembrane region" description="Helical" evidence="10">
    <location>
        <begin position="6"/>
        <end position="25"/>
    </location>
</feature>
<evidence type="ECO:0000256" key="3">
    <source>
        <dbReference type="ARBA" id="ARBA00019906"/>
    </source>
</evidence>
<dbReference type="GO" id="GO:0003954">
    <property type="term" value="F:NADH dehydrogenase activity"/>
    <property type="evidence" value="ECO:0007669"/>
    <property type="project" value="TreeGrafter"/>
</dbReference>
<feature type="transmembrane region" description="Helical" evidence="10">
    <location>
        <begin position="84"/>
        <end position="107"/>
    </location>
</feature>
<dbReference type="NCBIfam" id="NF004501">
    <property type="entry name" value="PRK05846.1-5"/>
    <property type="match status" value="1"/>
</dbReference>
<feature type="transmembrane region" description="Helical" evidence="10">
    <location>
        <begin position="374"/>
        <end position="393"/>
    </location>
</feature>
<dbReference type="InterPro" id="IPR001750">
    <property type="entry name" value="ND/Mrp_TM"/>
</dbReference>
<keyword evidence="4 9" id="KW-0812">Transmembrane</keyword>
<sequence length="503" mass="54559">MSNTHLLSVLIWLPVVGGALVLLLGNARASAARWSSLAVAVATFLFSLRLLAGFDYGEPGMQFVERYAWIPAFDVHYNLGVDGIAVALILLTTLVGVLALIGAWGVVNKRVHQYVSAFLILEGVTVGIFSATDAILFYVFFEAMLIPMFLIIGVWGGPRRIYAAMKFFLYTFLGSVLMLVALVYLYLKGGSFQLADLYALPLTAKEQTWVFFAFMIAFAVKVPMFPVHTWLPDAHVEAPTAGSVILAAIALKIGGYGFLRFNLPITPDAGHEWAWLLIALSLIAVVYVGLVALVQDDMKKLVAYSSVAHMGFVTLGTFIAFTLVRDFGSVDAARLGLQGAMVQMISHGFVSGAMFTCIGILYDRMHTRRIADYGGVANVMPWFAAFSMLFYMANAGLPGTSGFVGEFMIILASFQKHPVIAFLAATTLVIGAGYTLWLYRRVYFGEVGNAHVAQMKDIGGREALVLGVFAAGVLLLGVWPKPLTDLMEPTIANLATQIATSKL</sequence>
<feature type="transmembrane region" description="Helical" evidence="10">
    <location>
        <begin position="137"/>
        <end position="155"/>
    </location>
</feature>
<gene>
    <name evidence="12" type="ORF">B1992_03665</name>
</gene>
<evidence type="ECO:0000256" key="1">
    <source>
        <dbReference type="ARBA" id="ARBA00004127"/>
    </source>
</evidence>
<dbReference type="GO" id="GO:0012505">
    <property type="term" value="C:endomembrane system"/>
    <property type="evidence" value="ECO:0007669"/>
    <property type="project" value="UniProtKB-SubCell"/>
</dbReference>
<name>A0A7V8GPN0_9GAMM</name>
<proteinExistence type="inferred from homology"/>